<accession>A0A2M7JEB0</accession>
<keyword evidence="1" id="KW-0732">Signal</keyword>
<name>A0A2M7JEB0_9BACT</name>
<organism evidence="2 3">
    <name type="scientific">Candidatus Desantisbacteria bacterium CG_4_8_14_3_um_filter_40_12</name>
    <dbReference type="NCBI Taxonomy" id="1974545"/>
    <lineage>
        <taxon>Bacteria</taxon>
        <taxon>Candidatus Desantisiibacteriota</taxon>
    </lineage>
</organism>
<evidence type="ECO:0000313" key="3">
    <source>
        <dbReference type="Proteomes" id="UP000229297"/>
    </source>
</evidence>
<dbReference type="Proteomes" id="UP000229297">
    <property type="component" value="Unassembled WGS sequence"/>
</dbReference>
<comment type="caution">
    <text evidence="2">The sequence shown here is derived from an EMBL/GenBank/DDBJ whole genome shotgun (WGS) entry which is preliminary data.</text>
</comment>
<dbReference type="AlphaFoldDB" id="A0A2M7JEB0"/>
<proteinExistence type="predicted"/>
<protein>
    <recommendedName>
        <fullName evidence="4">DUF5723 domain-containing protein</fullName>
    </recommendedName>
</protein>
<evidence type="ECO:0000313" key="2">
    <source>
        <dbReference type="EMBL" id="PIX17703.1"/>
    </source>
</evidence>
<dbReference type="PROSITE" id="PS51257">
    <property type="entry name" value="PROKAR_LIPOPROTEIN"/>
    <property type="match status" value="1"/>
</dbReference>
<evidence type="ECO:0000256" key="1">
    <source>
        <dbReference type="SAM" id="SignalP"/>
    </source>
</evidence>
<sequence length="525" mass="55481">MKKSILTLAFIVSCACSAGAEQWQILGTRPMGMGGAFVAVAQGPMAQYWNPGGLAMAFSDTVSGVELPITAGVEITGDVMKNASAIGDMASKFTEINAAQKNGSATNASQISAFVKTITLLDDMNDSGKGAMFEVAGGANFKFSKVAVSVNNFTTIGLNPFVDVNNIGLGAVTVTGTTSGGITMSGVTATSTTDSGYNSARDTIATAITKLGGLSAISNLICGTSTGITVQNSDITNETTLANALVNQAITNNLSVAQVTDAANQLNTYATDAKPIIENAVAGNSYTNNQSNLTVDMVSFVEIAFGCGKFMKFLDGLSIGGNLKMINGNIGHDKFKFMQQSDTEDAFKTDMDTKSSWAPAIDLGFLWNVNKKYPKLPMNPKVGFVIRNINSPKFDQPDSVGGTYKLNRQARLGFALQPAKFWNLALDIDATKNKTAVNGFDSQQLAFGTEINIINRKYFNIPLRAGICKNMAEESSKMAYTLGTGVNACYMHFDVAGAISSDSTTMDDKEIHTKVLVSAVLGILW</sequence>
<feature type="chain" id="PRO_5014986515" description="DUF5723 domain-containing protein" evidence="1">
    <location>
        <begin position="21"/>
        <end position="525"/>
    </location>
</feature>
<dbReference type="Gene3D" id="2.40.160.60">
    <property type="entry name" value="Outer membrane protein transport protein (OMPP1/FadL/TodX)"/>
    <property type="match status" value="1"/>
</dbReference>
<evidence type="ECO:0008006" key="4">
    <source>
        <dbReference type="Google" id="ProtNLM"/>
    </source>
</evidence>
<feature type="signal peptide" evidence="1">
    <location>
        <begin position="1"/>
        <end position="20"/>
    </location>
</feature>
<reference evidence="3" key="1">
    <citation type="submission" date="2017-09" db="EMBL/GenBank/DDBJ databases">
        <title>Depth-based differentiation of microbial function through sediment-hosted aquifers and enrichment of novel symbionts in the deep terrestrial subsurface.</title>
        <authorList>
            <person name="Probst A.J."/>
            <person name="Ladd B."/>
            <person name="Jarett J.K."/>
            <person name="Geller-Mcgrath D.E."/>
            <person name="Sieber C.M.K."/>
            <person name="Emerson J.B."/>
            <person name="Anantharaman K."/>
            <person name="Thomas B.C."/>
            <person name="Malmstrom R."/>
            <person name="Stieglmeier M."/>
            <person name="Klingl A."/>
            <person name="Woyke T."/>
            <person name="Ryan C.M."/>
            <person name="Banfield J.F."/>
        </authorList>
    </citation>
    <scope>NUCLEOTIDE SEQUENCE [LARGE SCALE GENOMIC DNA]</scope>
</reference>
<dbReference type="EMBL" id="PFIC01000055">
    <property type="protein sequence ID" value="PIX17703.1"/>
    <property type="molecule type" value="Genomic_DNA"/>
</dbReference>
<gene>
    <name evidence="2" type="ORF">COZ71_01935</name>
</gene>